<reference evidence="1" key="1">
    <citation type="submission" date="2014-11" db="EMBL/GenBank/DDBJ databases">
        <authorList>
            <person name="Amaro Gonzalez C."/>
        </authorList>
    </citation>
    <scope>NUCLEOTIDE SEQUENCE</scope>
</reference>
<protein>
    <submittedName>
        <fullName evidence="1">Uncharacterized protein</fullName>
    </submittedName>
</protein>
<sequence length="47" mass="5368">MIPVPQCENKQYILLPTQILHIMVRRPSSQDLQIVRAAHNTDLCVLA</sequence>
<dbReference type="EMBL" id="GBXM01101672">
    <property type="protein sequence ID" value="JAH06905.1"/>
    <property type="molecule type" value="Transcribed_RNA"/>
</dbReference>
<organism evidence="1">
    <name type="scientific">Anguilla anguilla</name>
    <name type="common">European freshwater eel</name>
    <name type="synonym">Muraena anguilla</name>
    <dbReference type="NCBI Taxonomy" id="7936"/>
    <lineage>
        <taxon>Eukaryota</taxon>
        <taxon>Metazoa</taxon>
        <taxon>Chordata</taxon>
        <taxon>Craniata</taxon>
        <taxon>Vertebrata</taxon>
        <taxon>Euteleostomi</taxon>
        <taxon>Actinopterygii</taxon>
        <taxon>Neopterygii</taxon>
        <taxon>Teleostei</taxon>
        <taxon>Anguilliformes</taxon>
        <taxon>Anguillidae</taxon>
        <taxon>Anguilla</taxon>
    </lineage>
</organism>
<evidence type="ECO:0000313" key="1">
    <source>
        <dbReference type="EMBL" id="JAH06905.1"/>
    </source>
</evidence>
<dbReference type="AlphaFoldDB" id="A0A0E9PS57"/>
<proteinExistence type="predicted"/>
<accession>A0A0E9PS57</accession>
<reference evidence="1" key="2">
    <citation type="journal article" date="2015" name="Fish Shellfish Immunol.">
        <title>Early steps in the European eel (Anguilla anguilla)-Vibrio vulnificus interaction in the gills: Role of the RtxA13 toxin.</title>
        <authorList>
            <person name="Callol A."/>
            <person name="Pajuelo D."/>
            <person name="Ebbesson L."/>
            <person name="Teles M."/>
            <person name="MacKenzie S."/>
            <person name="Amaro C."/>
        </authorList>
    </citation>
    <scope>NUCLEOTIDE SEQUENCE</scope>
</reference>
<name>A0A0E9PS57_ANGAN</name>